<evidence type="ECO:0000313" key="3">
    <source>
        <dbReference type="Proteomes" id="UP000031623"/>
    </source>
</evidence>
<dbReference type="InterPro" id="IPR005077">
    <property type="entry name" value="Peptidase_C11"/>
</dbReference>
<feature type="signal peptide" evidence="1">
    <location>
        <begin position="1"/>
        <end position="18"/>
    </location>
</feature>
<dbReference type="KEGG" id="tig:THII_0276"/>
<dbReference type="Pfam" id="PF03415">
    <property type="entry name" value="Peptidase_C11"/>
    <property type="match status" value="1"/>
</dbReference>
<keyword evidence="1" id="KW-0732">Signal</keyword>
<evidence type="ECO:0000256" key="1">
    <source>
        <dbReference type="SAM" id="SignalP"/>
    </source>
</evidence>
<dbReference type="PANTHER" id="PTHR37835">
    <property type="entry name" value="ALPHA-CLOSTRIPAIN"/>
    <property type="match status" value="1"/>
</dbReference>
<organism evidence="2 3">
    <name type="scientific">Thioploca ingrica</name>
    <dbReference type="NCBI Taxonomy" id="40754"/>
    <lineage>
        <taxon>Bacteria</taxon>
        <taxon>Pseudomonadati</taxon>
        <taxon>Pseudomonadota</taxon>
        <taxon>Gammaproteobacteria</taxon>
        <taxon>Thiotrichales</taxon>
        <taxon>Thiotrichaceae</taxon>
        <taxon>Thioploca</taxon>
    </lineage>
</organism>
<dbReference type="PANTHER" id="PTHR37835:SF1">
    <property type="entry name" value="ALPHA-CLOSTRIPAIN"/>
    <property type="match status" value="1"/>
</dbReference>
<keyword evidence="3" id="KW-1185">Reference proteome</keyword>
<proteinExistence type="predicted"/>
<dbReference type="EMBL" id="AP014633">
    <property type="protein sequence ID" value="BAP54573.1"/>
    <property type="molecule type" value="Genomic_DNA"/>
</dbReference>
<sequence length="755" mass="84020">MRIKLFICCYLLTFPTFAIYDLASINITPSPQGTSFCFLLDSAEKEIYLALTVDDKDLLFLSPTTTGAINFTAWQPPIDPPVFLEKKIRPNCFGPFSADSLQGIKLYAGVGHSFSDLIEQQKYLRIFENTPPLTSEEKAWTVMVYQVGSTLERVAAKTLGNASKDILEMLAGMQFPENRNINVVIATGGSSREGWKTVKRSLIRDGQWYVLEDLGEQSMGNPQTLSDFVLWAKDKFPARQNALILWNHGGGTQGFGQDTSKNANEQMMSLSQLHQAFQTIRPGLGKPLDLVIYDACVMATIEVAEITATVANAMAGSAEIEPAHGIDYTYLLRQLSTALPTEGIVVGQLAKEGYIQQSKAVKTFNTSQITYSVLDLTQLSTFSEAFSQFAEELGNKFKEEGFLSYEALSQGIIRVPGYPIKETGRLLRSLDEQQTIRIDLYNFLQTISLQFPQLKSYAEELQTNLQRLVVDYETNDPVKAINPEAGRISIDIGSEKSYLPVLPAAYTQFSQALDYYSQRRQADTFEPNGEFVCLSGFICAAARWLELQADEVISIDGYYGQPAEQGMDVYLIKPLYRYQPLEQNLAIGVKGQEACQYQLCVSKTECSNLTVTESQRLRLAEVLYNDRPAILTLCQDENASWKACSVLPQQSSLWGRDEPLSTGDTLTPTVLHLQEGKLSSQQSRSLVVGETAPILNSMCDLQKAVIAASYFSHNNQPQFESLCDKGDCVCQANDEDESCRSTDFQFKAGVRLNVF</sequence>
<dbReference type="AlphaFoldDB" id="A0A090AAN2"/>
<dbReference type="OrthoDB" id="5507507at2"/>
<name>A0A090AAN2_9GAMM</name>
<dbReference type="Proteomes" id="UP000031623">
    <property type="component" value="Chromosome"/>
</dbReference>
<feature type="chain" id="PRO_5001852705" evidence="1">
    <location>
        <begin position="19"/>
        <end position="755"/>
    </location>
</feature>
<evidence type="ECO:0000313" key="2">
    <source>
        <dbReference type="EMBL" id="BAP54573.1"/>
    </source>
</evidence>
<gene>
    <name evidence="2" type="ORF">THII_0276</name>
</gene>
<dbReference type="Gene3D" id="3.40.50.11970">
    <property type="match status" value="1"/>
</dbReference>
<dbReference type="STRING" id="40754.THII_0276"/>
<accession>A0A090AAN2</accession>
<protein>
    <submittedName>
        <fullName evidence="2">Clostripain</fullName>
    </submittedName>
</protein>
<dbReference type="HOGENOM" id="CLU_368783_0_0_6"/>
<reference evidence="2 3" key="1">
    <citation type="journal article" date="2014" name="ISME J.">
        <title>Ecophysiology of Thioploca ingrica as revealed by the complete genome sequence supplemented with proteomic evidence.</title>
        <authorList>
            <person name="Kojima H."/>
            <person name="Ogura Y."/>
            <person name="Yamamoto N."/>
            <person name="Togashi T."/>
            <person name="Mori H."/>
            <person name="Watanabe T."/>
            <person name="Nemoto F."/>
            <person name="Kurokawa K."/>
            <person name="Hayashi T."/>
            <person name="Fukui M."/>
        </authorList>
    </citation>
    <scope>NUCLEOTIDE SEQUENCE [LARGE SCALE GENOMIC DNA]</scope>
</reference>